<feature type="region of interest" description="Disordered" evidence="2">
    <location>
        <begin position="556"/>
        <end position="608"/>
    </location>
</feature>
<dbReference type="InterPro" id="IPR044156">
    <property type="entry name" value="Galectin-like"/>
</dbReference>
<dbReference type="PROSITE" id="PS51304">
    <property type="entry name" value="GALECTIN"/>
    <property type="match status" value="1"/>
</dbReference>
<evidence type="ECO:0000256" key="2">
    <source>
        <dbReference type="SAM" id="MobiDB-lite"/>
    </source>
</evidence>
<feature type="region of interest" description="Disordered" evidence="2">
    <location>
        <begin position="626"/>
        <end position="660"/>
    </location>
</feature>
<evidence type="ECO:0000313" key="5">
    <source>
        <dbReference type="WBParaSite" id="jg21936"/>
    </source>
</evidence>
<dbReference type="GO" id="GO:0030246">
    <property type="term" value="F:carbohydrate binding"/>
    <property type="evidence" value="ECO:0007669"/>
    <property type="project" value="UniProtKB-KW"/>
</dbReference>
<dbReference type="InterPro" id="IPR007671">
    <property type="entry name" value="Selenoprotein-P_N"/>
</dbReference>
<feature type="compositionally biased region" description="Low complexity" evidence="2">
    <location>
        <begin position="589"/>
        <end position="608"/>
    </location>
</feature>
<accession>A0A915DNH6</accession>
<keyword evidence="1" id="KW-0430">Lectin</keyword>
<dbReference type="Gene3D" id="2.60.120.200">
    <property type="match status" value="1"/>
</dbReference>
<reference evidence="5" key="1">
    <citation type="submission" date="2022-11" db="UniProtKB">
        <authorList>
            <consortium name="WormBaseParasite"/>
        </authorList>
    </citation>
    <scope>IDENTIFICATION</scope>
</reference>
<dbReference type="SMART" id="SM00276">
    <property type="entry name" value="GLECT"/>
    <property type="match status" value="1"/>
</dbReference>
<evidence type="ECO:0000259" key="3">
    <source>
        <dbReference type="PROSITE" id="PS51304"/>
    </source>
</evidence>
<dbReference type="AlphaFoldDB" id="A0A915DNH6"/>
<dbReference type="SUPFAM" id="SSF49899">
    <property type="entry name" value="Concanavalin A-like lectins/glucanases"/>
    <property type="match status" value="1"/>
</dbReference>
<evidence type="ECO:0000256" key="1">
    <source>
        <dbReference type="ARBA" id="ARBA00022734"/>
    </source>
</evidence>
<name>A0A915DNH6_9BILA</name>
<evidence type="ECO:0000313" key="4">
    <source>
        <dbReference type="Proteomes" id="UP000887574"/>
    </source>
</evidence>
<keyword evidence="4" id="KW-1185">Reference proteome</keyword>
<dbReference type="Pfam" id="PF00337">
    <property type="entry name" value="Gal-bind_lectin"/>
    <property type="match status" value="1"/>
</dbReference>
<sequence length="879" mass="100984">MFLLENPPMPFNQPIYGGLPIKAEIVITARAISGPQRGFAVNFRREERHFNWIKMNEIFTLKIVVHAKHFKIYVNNKVLCRFDHRIPVSKVTHLEVTGDVQLRQVVMHNINTAPIYGFAAPQPYPPAPYPVVQTTSSTTTYPAPYPNVQPQAFSNLEGKHYLFIPPALCSPAKTWNFNGRDLVKDYKGHILLLSFISLGCGQQCEKQLEKYKTIVERLNGDIRILVMARFTESADLVRQMANRYPAVRIEHEKQDAMVWSWFGAKEDDHFIFDRCSRLAKFVYHNQSNPMDDNFHETFLALKSAIDYANCGWCEYNDIRRRSNTSFYSSLTSQKTDSRSQGVLTPIPEVQPPKITINLRSRTLHADFPNNSLSNTTKVPARQLNPQNAIVGQQLYGELGQQPNQYRQHYASSTTTTSTSPQYSAQTQGQQQELLKQRQEQDRILQYHQQQRHLQEQQQRQNSLPSGQFQKTPQNKPLQWNSQPSNQVSGAPQPQWNSQPALNAPSKYYNQQPRGAAQPSYQQPVEQVTYPKSVRPQGFAPPPQNSQASNNYFDRNVMTTTPLGERPSFGSGNSYRDTERQKEYDRRQQQIKAQQQQKEQAKQLAELQRQHHAQQQLALQQQHQLLLQQQKQKEEQEKATSKKKGSNGAEPAPLYPEGSEDYYEDYNSEWTTVIPQLQIPTPTSHPLWPTVASLSELNKDYGLELPCASYTDEICYQQQTQLKANEVHKCCKGRILLTDQCVPGKCSNVTQQLCCIQKFLQAKLSCCSDERQLEETEAGDRFSHCCYTKFVDDEDTCCSSIYATTQWKHVHELCLPNIQMDLSKIKVPTILSGTTLVTEYDFGKTEKWRFECKYGAQVPQFSYFEDLDDYNNGKLPYAKK</sequence>
<dbReference type="SMART" id="SM00908">
    <property type="entry name" value="Gal-bind_lectin"/>
    <property type="match status" value="1"/>
</dbReference>
<feature type="region of interest" description="Disordered" evidence="2">
    <location>
        <begin position="407"/>
        <end position="524"/>
    </location>
</feature>
<feature type="compositionally biased region" description="Basic and acidic residues" evidence="2">
    <location>
        <begin position="575"/>
        <end position="587"/>
    </location>
</feature>
<dbReference type="PANTHER" id="PTHR11346">
    <property type="entry name" value="GALECTIN"/>
    <property type="match status" value="1"/>
</dbReference>
<dbReference type="Pfam" id="PF04592">
    <property type="entry name" value="SelP_N"/>
    <property type="match status" value="1"/>
</dbReference>
<feature type="domain" description="Galectin" evidence="3">
    <location>
        <begin position="1"/>
        <end position="108"/>
    </location>
</feature>
<dbReference type="Proteomes" id="UP000887574">
    <property type="component" value="Unplaced"/>
</dbReference>
<feature type="compositionally biased region" description="Basic and acidic residues" evidence="2">
    <location>
        <begin position="630"/>
        <end position="639"/>
    </location>
</feature>
<feature type="compositionally biased region" description="Low complexity" evidence="2">
    <location>
        <begin position="411"/>
        <end position="433"/>
    </location>
</feature>
<dbReference type="PANTHER" id="PTHR11346:SF189">
    <property type="entry name" value="GALECTIN"/>
    <property type="match status" value="1"/>
</dbReference>
<protein>
    <submittedName>
        <fullName evidence="5">Galectin domain-containing protein</fullName>
    </submittedName>
</protein>
<dbReference type="CDD" id="cd00070">
    <property type="entry name" value="GLECT"/>
    <property type="match status" value="1"/>
</dbReference>
<feature type="compositionally biased region" description="Polar residues" evidence="2">
    <location>
        <begin position="507"/>
        <end position="524"/>
    </location>
</feature>
<feature type="compositionally biased region" description="Polar residues" evidence="2">
    <location>
        <begin position="461"/>
        <end position="500"/>
    </location>
</feature>
<organism evidence="4 5">
    <name type="scientific">Ditylenchus dipsaci</name>
    <dbReference type="NCBI Taxonomy" id="166011"/>
    <lineage>
        <taxon>Eukaryota</taxon>
        <taxon>Metazoa</taxon>
        <taxon>Ecdysozoa</taxon>
        <taxon>Nematoda</taxon>
        <taxon>Chromadorea</taxon>
        <taxon>Rhabditida</taxon>
        <taxon>Tylenchina</taxon>
        <taxon>Tylenchomorpha</taxon>
        <taxon>Sphaerularioidea</taxon>
        <taxon>Anguinidae</taxon>
        <taxon>Anguininae</taxon>
        <taxon>Ditylenchus</taxon>
    </lineage>
</organism>
<dbReference type="WBParaSite" id="jg21936">
    <property type="protein sequence ID" value="jg21936"/>
    <property type="gene ID" value="jg21936"/>
</dbReference>
<dbReference type="InterPro" id="IPR013320">
    <property type="entry name" value="ConA-like_dom_sf"/>
</dbReference>
<dbReference type="InterPro" id="IPR001079">
    <property type="entry name" value="Galectin_CRD"/>
</dbReference>
<feature type="compositionally biased region" description="Basic and acidic residues" evidence="2">
    <location>
        <begin position="434"/>
        <end position="444"/>
    </location>
</feature>
<proteinExistence type="predicted"/>